<dbReference type="SUPFAM" id="SSF53448">
    <property type="entry name" value="Nucleotide-diphospho-sugar transferases"/>
    <property type="match status" value="1"/>
</dbReference>
<dbReference type="GO" id="GO:0016757">
    <property type="term" value="F:glycosyltransferase activity"/>
    <property type="evidence" value="ECO:0007669"/>
    <property type="project" value="InterPro"/>
</dbReference>
<gene>
    <name evidence="1" type="ORF">NliqN6_3439</name>
</gene>
<name>A0A8H3TTT1_9TREE</name>
<accession>A0A8H3TTT1</accession>
<dbReference type="InterPro" id="IPR050587">
    <property type="entry name" value="GNT1/Glycosyltrans_8"/>
</dbReference>
<evidence type="ECO:0000313" key="1">
    <source>
        <dbReference type="EMBL" id="GHJ87037.1"/>
    </source>
</evidence>
<reference evidence="1" key="1">
    <citation type="submission" date="2020-07" db="EMBL/GenBank/DDBJ databases">
        <title>Draft Genome Sequence of a Deep-Sea Yeast, Naganishia (Cryptococcus) liquefaciens strain N6.</title>
        <authorList>
            <person name="Han Y.W."/>
            <person name="Kajitani R."/>
            <person name="Morimoto H."/>
            <person name="Parhat M."/>
            <person name="Tsubouchi H."/>
            <person name="Bakenova O."/>
            <person name="Ogata M."/>
            <person name="Argunhan B."/>
            <person name="Aoki R."/>
            <person name="Kajiwara S."/>
            <person name="Itoh T."/>
            <person name="Iwasaki H."/>
        </authorList>
    </citation>
    <scope>NUCLEOTIDE SEQUENCE</scope>
    <source>
        <strain evidence="1">N6</strain>
    </source>
</reference>
<proteinExistence type="predicted"/>
<keyword evidence="2" id="KW-1185">Reference proteome</keyword>
<dbReference type="Proteomes" id="UP000620104">
    <property type="component" value="Unassembled WGS sequence"/>
</dbReference>
<dbReference type="AlphaFoldDB" id="A0A8H3TTT1"/>
<dbReference type="OrthoDB" id="2014201at2759"/>
<dbReference type="InterPro" id="IPR029044">
    <property type="entry name" value="Nucleotide-diphossugar_trans"/>
</dbReference>
<evidence type="ECO:0008006" key="3">
    <source>
        <dbReference type="Google" id="ProtNLM"/>
    </source>
</evidence>
<dbReference type="EMBL" id="BLZA01000020">
    <property type="protein sequence ID" value="GHJ87037.1"/>
    <property type="molecule type" value="Genomic_DNA"/>
</dbReference>
<dbReference type="Pfam" id="PF01501">
    <property type="entry name" value="Glyco_transf_8"/>
    <property type="match status" value="1"/>
</dbReference>
<sequence length="384" mass="43324">MPLETSATLAARAHQSAHPADKPLKCAYVTFLLTSPSYLPGILLLAHTLRHPTTNPSEGSAYPLIVCVNPALPEECIKALKDAGVEVRKVQPLVPSGKVTIIAERFVDTWTKLRVWELEEFDRLILIDGDMMIRQNMDELFHMPLPADRIACCHACVCNLDKSSWAPEDWTRENCAYTPTTHPSALTAPVEPSPNPAPHLLLNSGLVVLTPSTVTMKRITDLLSSSSPEEQDLIASWMFPDQDLLAEVFRGKWDALPWCYNALKTMRYWHAGETGFWRDEEVRNVHYICDKPWKRRPQRKTGEETLVDLDAPANPLGETINPRSKYTCTPGRFLETYDAELGIPAEEADAVTHGWWWDAYEKMHAKLVKDGYASMEYLEELVAK</sequence>
<dbReference type="InterPro" id="IPR002495">
    <property type="entry name" value="Glyco_trans_8"/>
</dbReference>
<comment type="caution">
    <text evidence="1">The sequence shown here is derived from an EMBL/GenBank/DDBJ whole genome shotgun (WGS) entry which is preliminary data.</text>
</comment>
<protein>
    <recommendedName>
        <fullName evidence="3">Glycosyltransferase family 8 protein</fullName>
    </recommendedName>
</protein>
<dbReference type="CDD" id="cd02537">
    <property type="entry name" value="GT8_Glycogenin"/>
    <property type="match status" value="1"/>
</dbReference>
<evidence type="ECO:0000313" key="2">
    <source>
        <dbReference type="Proteomes" id="UP000620104"/>
    </source>
</evidence>
<dbReference type="Gene3D" id="3.90.550.10">
    <property type="entry name" value="Spore Coat Polysaccharide Biosynthesis Protein SpsA, Chain A"/>
    <property type="match status" value="1"/>
</dbReference>
<dbReference type="PANTHER" id="PTHR11183">
    <property type="entry name" value="GLYCOGENIN SUBFAMILY MEMBER"/>
    <property type="match status" value="1"/>
</dbReference>
<organism evidence="1 2">
    <name type="scientific">Naganishia liquefaciens</name>
    <dbReference type="NCBI Taxonomy" id="104408"/>
    <lineage>
        <taxon>Eukaryota</taxon>
        <taxon>Fungi</taxon>
        <taxon>Dikarya</taxon>
        <taxon>Basidiomycota</taxon>
        <taxon>Agaricomycotina</taxon>
        <taxon>Tremellomycetes</taxon>
        <taxon>Filobasidiales</taxon>
        <taxon>Filobasidiaceae</taxon>
        <taxon>Naganishia</taxon>
    </lineage>
</organism>